<dbReference type="InterPro" id="IPR043502">
    <property type="entry name" value="DNA/RNA_pol_sf"/>
</dbReference>
<dbReference type="Pfam" id="PF03732">
    <property type="entry name" value="Retrotrans_gag"/>
    <property type="match status" value="1"/>
</dbReference>
<protein>
    <submittedName>
        <fullName evidence="4">Reverse transcriptase domain-containing protein</fullName>
    </submittedName>
</protein>
<feature type="domain" description="Reverse transcriptase" evidence="2">
    <location>
        <begin position="774"/>
        <end position="886"/>
    </location>
</feature>
<name>A0A6L2N281_TANCI</name>
<dbReference type="Pfam" id="PF00078">
    <property type="entry name" value="RVT_1"/>
    <property type="match status" value="1"/>
</dbReference>
<keyword evidence="4" id="KW-0808">Transferase</keyword>
<dbReference type="PANTHER" id="PTHR24559">
    <property type="entry name" value="TRANSPOSON TY3-I GAG-POL POLYPROTEIN"/>
    <property type="match status" value="1"/>
</dbReference>
<evidence type="ECO:0000256" key="1">
    <source>
        <dbReference type="SAM" id="MobiDB-lite"/>
    </source>
</evidence>
<feature type="domain" description="Retrotransposon gag" evidence="3">
    <location>
        <begin position="75"/>
        <end position="168"/>
    </location>
</feature>
<dbReference type="InterPro" id="IPR043128">
    <property type="entry name" value="Rev_trsase/Diguanyl_cyclase"/>
</dbReference>
<evidence type="ECO:0000259" key="3">
    <source>
        <dbReference type="Pfam" id="PF03732"/>
    </source>
</evidence>
<evidence type="ECO:0000313" key="4">
    <source>
        <dbReference type="EMBL" id="GEU79547.1"/>
    </source>
</evidence>
<dbReference type="CDD" id="cd01647">
    <property type="entry name" value="RT_LTR"/>
    <property type="match status" value="1"/>
</dbReference>
<dbReference type="PANTHER" id="PTHR24559:SF444">
    <property type="entry name" value="REVERSE TRANSCRIPTASE DOMAIN-CONTAINING PROTEIN"/>
    <property type="match status" value="1"/>
</dbReference>
<feature type="compositionally biased region" description="Basic and acidic residues" evidence="1">
    <location>
        <begin position="328"/>
        <end position="339"/>
    </location>
</feature>
<dbReference type="EMBL" id="BKCJ010007895">
    <property type="protein sequence ID" value="GEU79547.1"/>
    <property type="molecule type" value="Genomic_DNA"/>
</dbReference>
<dbReference type="InterPro" id="IPR000477">
    <property type="entry name" value="RT_dom"/>
</dbReference>
<accession>A0A6L2N281</accession>
<feature type="compositionally biased region" description="Polar residues" evidence="1">
    <location>
        <begin position="340"/>
        <end position="350"/>
    </location>
</feature>
<dbReference type="AlphaFoldDB" id="A0A6L2N281"/>
<comment type="caution">
    <text evidence="4">The sequence shown here is derived from an EMBL/GenBank/DDBJ whole genome shotgun (WGS) entry which is preliminary data.</text>
</comment>
<gene>
    <name evidence="4" type="ORF">Tci_051525</name>
</gene>
<dbReference type="InterPro" id="IPR021109">
    <property type="entry name" value="Peptidase_aspartic_dom_sf"/>
</dbReference>
<organism evidence="4">
    <name type="scientific">Tanacetum cinerariifolium</name>
    <name type="common">Dalmatian daisy</name>
    <name type="synonym">Chrysanthemum cinerariifolium</name>
    <dbReference type="NCBI Taxonomy" id="118510"/>
    <lineage>
        <taxon>Eukaryota</taxon>
        <taxon>Viridiplantae</taxon>
        <taxon>Streptophyta</taxon>
        <taxon>Embryophyta</taxon>
        <taxon>Tracheophyta</taxon>
        <taxon>Spermatophyta</taxon>
        <taxon>Magnoliopsida</taxon>
        <taxon>eudicotyledons</taxon>
        <taxon>Gunneridae</taxon>
        <taxon>Pentapetalae</taxon>
        <taxon>asterids</taxon>
        <taxon>campanulids</taxon>
        <taxon>Asterales</taxon>
        <taxon>Asteraceae</taxon>
        <taxon>Asteroideae</taxon>
        <taxon>Anthemideae</taxon>
        <taxon>Anthemidinae</taxon>
        <taxon>Tanacetum</taxon>
    </lineage>
</organism>
<reference evidence="4" key="1">
    <citation type="journal article" date="2019" name="Sci. Rep.">
        <title>Draft genome of Tanacetum cinerariifolium, the natural source of mosquito coil.</title>
        <authorList>
            <person name="Yamashiro T."/>
            <person name="Shiraishi A."/>
            <person name="Satake H."/>
            <person name="Nakayama K."/>
        </authorList>
    </citation>
    <scope>NUCLEOTIDE SEQUENCE</scope>
</reference>
<dbReference type="Gene3D" id="3.10.10.10">
    <property type="entry name" value="HIV Type 1 Reverse Transcriptase, subunit A, domain 1"/>
    <property type="match status" value="1"/>
</dbReference>
<dbReference type="InterPro" id="IPR053134">
    <property type="entry name" value="RNA-dir_DNA_polymerase"/>
</dbReference>
<dbReference type="Gene3D" id="2.40.70.10">
    <property type="entry name" value="Acid Proteases"/>
    <property type="match status" value="1"/>
</dbReference>
<keyword evidence="4" id="KW-0548">Nucleotidyltransferase</keyword>
<sequence>MAQMLQAPIEGYQDAIVVPPINANNFELKQNLINLVQSNQFTGRQDPHNYLRFFNKVTSTFRHPGVPNTTIKLFLFPLSLEGEARTWLDKEPPRSILTWEYLVSKVINQFFPPSKTTYLQNEIINFLQKPNETFNKAWERFKDLLRQCPHHGFSELHQLDTFYNALNPNDQDSLDSATGGNFLDKIPRECLSIIESKFKVRYSRSRVTNLRVSTNSPLPSSSPSHSFDLQQIAASLEDKLEIRMNHFEKSLNDMKASFVTPTAPIKAVEEVCVMCGANHSYNHCPLTRGGNEFPIFHDNIQQFQTVAVGNFIQGNRNSNLPPIPPPGVEKEPEATKDTELPSTENIQPPSVQVPEKDKEPVDEPFVVPKTKADFPYPSRLAKEKLREKDDILAAKFMEIFRDLHFELSFADALIHMPKFEPMFKNGLKKASRKAWRPRTISHPMLFSGFDNCLALADLGANINLMPLSIWKKLRLPTLNDTKMVLELADRTISKPTSVAENVFVKVGKFYFPADFVVLDFIADPRVPLILGRPFLSTAHALIDVYEGEITLRHDEQSLTLKCVASGNPTPYYEPIVSNSSPSLTPFGESDFFLEEIENYLNDDSIPIKDSEFDMEGYILILEALLNSDPSPPLPNLKDYFPEAHKDIKVIEPKEDKSLNDEPPEVELKDLPPHLEYVFLGDNNKWPVIIAKDLSVDEKSALLKVLKSRKQAIAWKLTDIKEVEKLLDAGLIYPISDSPWVSPIHCVLKKGGMAVITNDENKLVSTRLITGWGVCIDYRKLNEAARKDHFPLPFMDQMLERLAGNEYYCFLDGFSGYFQIPIDPKDQEKTTFTCPYGAFAYKRMPFGLCNAPSTFQRCMMAIFHDMIEQTMEVFMDDFSVFGAENYTADHLSRLENPYENIFDPKEINEFFPLETINKLAYHDQSTPWFADFANYHTGKFIIKGMSTQQKNKFFKDAKKLSTSSQLAIVDPSGDTTVPTTPPKRTAFKIPIGCTLYRLVYGKSCHLPLELEHKAYWALKHANFDLKTARDHHKLQLNELHELRDQAYENSLIYKERVKKLHDSNIKNRIFNFDDQVLLFNSRFKIFSGNSRPAGPALLP</sequence>
<evidence type="ECO:0000259" key="2">
    <source>
        <dbReference type="Pfam" id="PF00078"/>
    </source>
</evidence>
<dbReference type="GO" id="GO:0003964">
    <property type="term" value="F:RNA-directed DNA polymerase activity"/>
    <property type="evidence" value="ECO:0007669"/>
    <property type="project" value="UniProtKB-KW"/>
</dbReference>
<proteinExistence type="predicted"/>
<dbReference type="InterPro" id="IPR005162">
    <property type="entry name" value="Retrotrans_gag_dom"/>
</dbReference>
<dbReference type="CDD" id="cd00303">
    <property type="entry name" value="retropepsin_like"/>
    <property type="match status" value="1"/>
</dbReference>
<keyword evidence="4" id="KW-0695">RNA-directed DNA polymerase</keyword>
<feature type="region of interest" description="Disordered" evidence="1">
    <location>
        <begin position="316"/>
        <end position="362"/>
    </location>
</feature>
<dbReference type="SUPFAM" id="SSF56672">
    <property type="entry name" value="DNA/RNA polymerases"/>
    <property type="match status" value="1"/>
</dbReference>
<dbReference type="Gene3D" id="3.30.70.270">
    <property type="match status" value="1"/>
</dbReference>